<dbReference type="EC" id="2.4.2.-" evidence="4"/>
<evidence type="ECO:0000313" key="7">
    <source>
        <dbReference type="Proteomes" id="UP000694843"/>
    </source>
</evidence>
<accession>A0A8B7NQN7</accession>
<evidence type="ECO:0000313" key="8">
    <source>
        <dbReference type="RefSeq" id="XP_018016000.1"/>
    </source>
</evidence>
<reference evidence="8" key="1">
    <citation type="submission" date="2025-08" db="UniProtKB">
        <authorList>
            <consortium name="RefSeq"/>
        </authorList>
    </citation>
    <scope>IDENTIFICATION</scope>
    <source>
        <tissue evidence="8">Whole organism</tissue>
    </source>
</reference>
<dbReference type="GeneID" id="108672780"/>
<dbReference type="RefSeq" id="XP_018016000.1">
    <property type="nucleotide sequence ID" value="XM_018160511.2"/>
</dbReference>
<dbReference type="Pfam" id="PF00644">
    <property type="entry name" value="PARP"/>
    <property type="match status" value="1"/>
</dbReference>
<dbReference type="Gene3D" id="3.90.228.10">
    <property type="match status" value="1"/>
</dbReference>
<evidence type="ECO:0000256" key="3">
    <source>
        <dbReference type="ARBA" id="ARBA00024347"/>
    </source>
</evidence>
<dbReference type="AlphaFoldDB" id="A0A8B7NQN7"/>
<keyword evidence="7" id="KW-1185">Reference proteome</keyword>
<evidence type="ECO:0000256" key="4">
    <source>
        <dbReference type="RuleBase" id="RU362114"/>
    </source>
</evidence>
<dbReference type="PANTHER" id="PTHR45740:SF2">
    <property type="entry name" value="POLY [ADP-RIBOSE] POLYMERASE"/>
    <property type="match status" value="1"/>
</dbReference>
<dbReference type="InterPro" id="IPR012317">
    <property type="entry name" value="Poly(ADP-ribose)pol_cat_dom"/>
</dbReference>
<dbReference type="GO" id="GO:1990404">
    <property type="term" value="F:NAD+-protein mono-ADP-ribosyltransferase activity"/>
    <property type="evidence" value="ECO:0007669"/>
    <property type="project" value="TreeGrafter"/>
</dbReference>
<evidence type="ECO:0000256" key="2">
    <source>
        <dbReference type="ARBA" id="ARBA00023242"/>
    </source>
</evidence>
<gene>
    <name evidence="8" type="primary">LOC108672780</name>
</gene>
<dbReference type="KEGG" id="hazt:108672780"/>
<keyword evidence="4" id="KW-0808">Transferase</keyword>
<dbReference type="InterPro" id="IPR051712">
    <property type="entry name" value="ARTD-AVP"/>
</dbReference>
<dbReference type="InterPro" id="IPR037197">
    <property type="entry name" value="WWE_dom_sf"/>
</dbReference>
<evidence type="ECO:0000259" key="6">
    <source>
        <dbReference type="PROSITE" id="PS51059"/>
    </source>
</evidence>
<dbReference type="PROSITE" id="PS51059">
    <property type="entry name" value="PARP_CATALYTIC"/>
    <property type="match status" value="1"/>
</dbReference>
<keyword evidence="2" id="KW-0539">Nucleus</keyword>
<dbReference type="GO" id="GO:0005634">
    <property type="term" value="C:nucleus"/>
    <property type="evidence" value="ECO:0007669"/>
    <property type="project" value="UniProtKB-SubCell"/>
</dbReference>
<dbReference type="InterPro" id="IPR004170">
    <property type="entry name" value="WWE_dom"/>
</dbReference>
<keyword evidence="4" id="KW-0520">NAD</keyword>
<dbReference type="SUPFAM" id="SSF117839">
    <property type="entry name" value="WWE domain"/>
    <property type="match status" value="1"/>
</dbReference>
<keyword evidence="4" id="KW-0328">Glycosyltransferase</keyword>
<comment type="similarity">
    <text evidence="3">Belongs to the ARTD/PARP family.</text>
</comment>
<organism evidence="7 8">
    <name type="scientific">Hyalella azteca</name>
    <name type="common">Amphipod</name>
    <dbReference type="NCBI Taxonomy" id="294128"/>
    <lineage>
        <taxon>Eukaryota</taxon>
        <taxon>Metazoa</taxon>
        <taxon>Ecdysozoa</taxon>
        <taxon>Arthropoda</taxon>
        <taxon>Crustacea</taxon>
        <taxon>Multicrustacea</taxon>
        <taxon>Malacostraca</taxon>
        <taxon>Eumalacostraca</taxon>
        <taxon>Peracarida</taxon>
        <taxon>Amphipoda</taxon>
        <taxon>Senticaudata</taxon>
        <taxon>Talitrida</taxon>
        <taxon>Talitroidea</taxon>
        <taxon>Hyalellidae</taxon>
        <taxon>Hyalella</taxon>
    </lineage>
</organism>
<name>A0A8B7NQN7_HYAAZ</name>
<evidence type="ECO:0000256" key="1">
    <source>
        <dbReference type="ARBA" id="ARBA00004123"/>
    </source>
</evidence>
<sequence>MGYKWQFKDEHGKWIDYGKVSSGNIQACTVTASSEAIERAFAKNPKARLLIKSPAHQYRLDFNTMKQTNLRTQVTRDVRRVVDNSSTNVSLFNQARRVADNASTNVSLFNQASINTIMGITTSFLKTLIEDEPPQIPNGQKCSTVSIAPNHVDYAKVLAFLKPTLPNCNPKSIFKINNPYLKTAFENKTAQLQSQYPTVQYRVHGLFHGTSSKNIQAIAEENIDWRLHGSCIGQKYGRGAYFSNQASESRLYGDTIFICNVLVGLTTTGDSNTIKPPKDGSNRLIDTTVNDTANPRIFVKYDSQEYFPVYYALF</sequence>
<dbReference type="Proteomes" id="UP000694843">
    <property type="component" value="Unplaced"/>
</dbReference>
<proteinExistence type="inferred from homology"/>
<dbReference type="PANTHER" id="PTHR45740">
    <property type="entry name" value="POLY [ADP-RIBOSE] POLYMERASE"/>
    <property type="match status" value="1"/>
</dbReference>
<dbReference type="GO" id="GO:0003950">
    <property type="term" value="F:NAD+ poly-ADP-ribosyltransferase activity"/>
    <property type="evidence" value="ECO:0007669"/>
    <property type="project" value="UniProtKB-UniRule"/>
</dbReference>
<dbReference type="SUPFAM" id="SSF56399">
    <property type="entry name" value="ADP-ribosylation"/>
    <property type="match status" value="1"/>
</dbReference>
<protein>
    <recommendedName>
        <fullName evidence="4">Poly [ADP-ribose] polymerase</fullName>
        <shortName evidence="4">PARP</shortName>
        <ecNumber evidence="4">2.4.2.-</ecNumber>
    </recommendedName>
</protein>
<dbReference type="Gene3D" id="3.30.720.50">
    <property type="match status" value="1"/>
</dbReference>
<feature type="domain" description="WWE" evidence="5">
    <location>
        <begin position="1"/>
        <end position="80"/>
    </location>
</feature>
<dbReference type="OrthoDB" id="6366153at2759"/>
<dbReference type="PROSITE" id="PS50918">
    <property type="entry name" value="WWE"/>
    <property type="match status" value="1"/>
</dbReference>
<feature type="domain" description="PARP catalytic" evidence="6">
    <location>
        <begin position="128"/>
        <end position="314"/>
    </location>
</feature>
<evidence type="ECO:0000259" key="5">
    <source>
        <dbReference type="PROSITE" id="PS50918"/>
    </source>
</evidence>
<comment type="subcellular location">
    <subcellularLocation>
        <location evidence="1">Nucleus</location>
    </subcellularLocation>
</comment>
<dbReference type="Pfam" id="PF02825">
    <property type="entry name" value="WWE"/>
    <property type="match status" value="1"/>
</dbReference>